<evidence type="ECO:0000313" key="2">
    <source>
        <dbReference type="EMBL" id="UQX87473.1"/>
    </source>
</evidence>
<reference evidence="2" key="1">
    <citation type="journal article" date="2018" name="Int. J. Syst. Evol. Microbiol.">
        <title>Jatrophihabitans telluris sp. nov., isolated from sediment soil of lava forest wetlands and the emended description of the genus Jatrophihabitans.</title>
        <authorList>
            <person name="Lee K.C."/>
            <person name="Suh M.K."/>
            <person name="Eom M.K."/>
            <person name="Kim K.K."/>
            <person name="Kim J.S."/>
            <person name="Kim D.S."/>
            <person name="Ko S.H."/>
            <person name="Shin Y.K."/>
            <person name="Lee J.S."/>
        </authorList>
    </citation>
    <scope>NUCLEOTIDE SEQUENCE</scope>
    <source>
        <strain evidence="2">N237</strain>
    </source>
</reference>
<dbReference type="Proteomes" id="UP001056336">
    <property type="component" value="Chromosome"/>
</dbReference>
<dbReference type="SUPFAM" id="SSF54001">
    <property type="entry name" value="Cysteine proteinases"/>
    <property type="match status" value="1"/>
</dbReference>
<feature type="domain" description="Transglutaminase-like" evidence="1">
    <location>
        <begin position="174"/>
        <end position="244"/>
    </location>
</feature>
<evidence type="ECO:0000313" key="3">
    <source>
        <dbReference type="Proteomes" id="UP001056336"/>
    </source>
</evidence>
<dbReference type="Pfam" id="PF08379">
    <property type="entry name" value="Bact_transglu_N"/>
    <property type="match status" value="1"/>
</dbReference>
<sequence>MSRTYHLVHTTRYEYEAPVERSYGRAHLLPSDSDRQRVLDRELEISPVPSDTNDHLDYFGNISTFYLVRRPHTTLTVTARSRLLVDRPRPDVAQLDTLTWEDVRDSLAESPAIAEYRLASPRARASTEVTTYARSIFTPSRPFGSALVELTRRIHSDFSYETGATTVYTTPAQLLRKRAGVCQDFTHLAVAALRSVGLAGRYVSGYLETQPPAGQAKLQGADASHAWPAAYAPGHGWVDFDPTNDQWVDERYLVVATGRDYGDVPPLKGIIVTDSKKSTMQVSVDVNPV</sequence>
<accession>A0ABY4QVK7</accession>
<dbReference type="Pfam" id="PF01841">
    <property type="entry name" value="Transglut_core"/>
    <property type="match status" value="1"/>
</dbReference>
<organism evidence="2 3">
    <name type="scientific">Jatrophihabitans telluris</name>
    <dbReference type="NCBI Taxonomy" id="2038343"/>
    <lineage>
        <taxon>Bacteria</taxon>
        <taxon>Bacillati</taxon>
        <taxon>Actinomycetota</taxon>
        <taxon>Actinomycetes</taxon>
        <taxon>Jatrophihabitantales</taxon>
        <taxon>Jatrophihabitantaceae</taxon>
        <taxon>Jatrophihabitans</taxon>
    </lineage>
</organism>
<evidence type="ECO:0000259" key="1">
    <source>
        <dbReference type="SMART" id="SM00460"/>
    </source>
</evidence>
<proteinExistence type="predicted"/>
<dbReference type="InterPro" id="IPR002931">
    <property type="entry name" value="Transglutaminase-like"/>
</dbReference>
<keyword evidence="3" id="KW-1185">Reference proteome</keyword>
<protein>
    <submittedName>
        <fullName evidence="2">Transglutaminase family protein</fullName>
    </submittedName>
</protein>
<dbReference type="Gene3D" id="3.10.620.30">
    <property type="match status" value="1"/>
</dbReference>
<dbReference type="InterPro" id="IPR038765">
    <property type="entry name" value="Papain-like_cys_pep_sf"/>
</dbReference>
<dbReference type="InterPro" id="IPR013589">
    <property type="entry name" value="Bac_transglu_N"/>
</dbReference>
<dbReference type="RefSeq" id="WP_249770025.1">
    <property type="nucleotide sequence ID" value="NZ_CP097332.1"/>
</dbReference>
<reference evidence="2" key="2">
    <citation type="submission" date="2022-05" db="EMBL/GenBank/DDBJ databases">
        <authorList>
            <person name="Kim J.-S."/>
            <person name="Lee K."/>
            <person name="Suh M."/>
            <person name="Eom M."/>
            <person name="Kim J.-S."/>
            <person name="Kim D.-S."/>
            <person name="Ko S.-H."/>
            <person name="Shin Y."/>
            <person name="Lee J.-S."/>
        </authorList>
    </citation>
    <scope>NUCLEOTIDE SEQUENCE</scope>
    <source>
        <strain evidence="2">N237</strain>
    </source>
</reference>
<dbReference type="PANTHER" id="PTHR33490:SF7">
    <property type="entry name" value="BLR2979 PROTEIN"/>
    <property type="match status" value="1"/>
</dbReference>
<dbReference type="SMART" id="SM00460">
    <property type="entry name" value="TGc"/>
    <property type="match status" value="1"/>
</dbReference>
<name>A0ABY4QVK7_9ACTN</name>
<dbReference type="EMBL" id="CP097332">
    <property type="protein sequence ID" value="UQX87473.1"/>
    <property type="molecule type" value="Genomic_DNA"/>
</dbReference>
<gene>
    <name evidence="2" type="ORF">M6D93_14345</name>
</gene>
<dbReference type="PANTHER" id="PTHR33490">
    <property type="entry name" value="BLR5614 PROTEIN-RELATED"/>
    <property type="match status" value="1"/>
</dbReference>